<dbReference type="PANTHER" id="PTHR47328">
    <property type="match status" value="1"/>
</dbReference>
<dbReference type="InterPro" id="IPR035959">
    <property type="entry name" value="RutC-like_sf"/>
</dbReference>
<accession>A0A974GX87</accession>
<proteinExistence type="predicted"/>
<dbReference type="RefSeq" id="WP_179238980.1">
    <property type="nucleotide sequence ID" value="NZ_JACBNQ010000019.1"/>
</dbReference>
<organism evidence="1 2">
    <name type="scientific">Sedimentibacter hydroxybenzoicus DSM 7310</name>
    <dbReference type="NCBI Taxonomy" id="1123245"/>
    <lineage>
        <taxon>Bacteria</taxon>
        <taxon>Bacillati</taxon>
        <taxon>Bacillota</taxon>
        <taxon>Tissierellia</taxon>
        <taxon>Sedimentibacter</taxon>
    </lineage>
</organism>
<dbReference type="Pfam" id="PF01042">
    <property type="entry name" value="Ribonuc_L-PSP"/>
    <property type="match status" value="1"/>
</dbReference>
<dbReference type="PANTHER" id="PTHR47328:SF1">
    <property type="entry name" value="RUTC FAMILY PROTEIN YOAB"/>
    <property type="match status" value="1"/>
</dbReference>
<name>A0A974GX87_SEDHY</name>
<dbReference type="SUPFAM" id="SSF55298">
    <property type="entry name" value="YjgF-like"/>
    <property type="match status" value="1"/>
</dbReference>
<protein>
    <submittedName>
        <fullName evidence="1">RidA family protein</fullName>
    </submittedName>
</protein>
<dbReference type="Proteomes" id="UP000611629">
    <property type="component" value="Unassembled WGS sequence"/>
</dbReference>
<comment type="caution">
    <text evidence="1">The sequence shown here is derived from an EMBL/GenBank/DDBJ whole genome shotgun (WGS) entry which is preliminary data.</text>
</comment>
<dbReference type="InterPro" id="IPR035709">
    <property type="entry name" value="YoaB-like"/>
</dbReference>
<dbReference type="AlphaFoldDB" id="A0A974GX87"/>
<dbReference type="InterPro" id="IPR006175">
    <property type="entry name" value="YjgF/YER057c/UK114"/>
</dbReference>
<dbReference type="EMBL" id="JACBNQ010000019">
    <property type="protein sequence ID" value="NYB75278.1"/>
    <property type="molecule type" value="Genomic_DNA"/>
</dbReference>
<reference evidence="1" key="1">
    <citation type="submission" date="2020-07" db="EMBL/GenBank/DDBJ databases">
        <title>Genomic analysis of a strain of Sedimentibacter Hydroxybenzoicus DSM7310.</title>
        <authorList>
            <person name="Ma S."/>
        </authorList>
    </citation>
    <scope>NUCLEOTIDE SEQUENCE</scope>
    <source>
        <strain evidence="1">DSM 7310</strain>
    </source>
</reference>
<gene>
    <name evidence="1" type="ORF">HZF24_14115</name>
</gene>
<dbReference type="Gene3D" id="3.30.1330.40">
    <property type="entry name" value="RutC-like"/>
    <property type="match status" value="1"/>
</dbReference>
<evidence type="ECO:0000313" key="1">
    <source>
        <dbReference type="EMBL" id="NYB75278.1"/>
    </source>
</evidence>
<sequence>MIINRYDVKKRASRVVECNGVLYFEIHVAAAAQKEPMTMYEQARALLCRYDELLEQFDSDKKHILRADIFIREASMIDDFNKAWEEWVEDGFQPARATSTGMTAPECFLVGIVMTAALK</sequence>
<evidence type="ECO:0000313" key="2">
    <source>
        <dbReference type="Proteomes" id="UP000611629"/>
    </source>
</evidence>
<keyword evidence="2" id="KW-1185">Reference proteome</keyword>